<evidence type="ECO:0000313" key="3">
    <source>
        <dbReference type="Proteomes" id="UP000195141"/>
    </source>
</evidence>
<protein>
    <submittedName>
        <fullName evidence="1">Uncharacterized protein</fullName>
    </submittedName>
</protein>
<gene>
    <name evidence="1" type="ORF">A5888_001573</name>
    <name evidence="2" type="ORF">A5888_002810</name>
</gene>
<reference evidence="2" key="3">
    <citation type="submission" date="2024-03" db="EMBL/GenBank/DDBJ databases">
        <title>The Genome Sequence of Enterococcus sp. DIV0242b.</title>
        <authorList>
            <consortium name="The Broad Institute Genomics Platform"/>
            <consortium name="The Broad Institute Microbial Omics Core"/>
            <consortium name="The Broad Institute Genomic Center for Infectious Diseases"/>
            <person name="Earl A."/>
            <person name="Manson A."/>
            <person name="Gilmore M."/>
            <person name="Schwartman J."/>
            <person name="Shea T."/>
            <person name="Abouelleil A."/>
            <person name="Cao P."/>
            <person name="Chapman S."/>
            <person name="Cusick C."/>
            <person name="Young S."/>
            <person name="Neafsey D."/>
            <person name="Nusbaum C."/>
            <person name="Birren B."/>
        </authorList>
    </citation>
    <scope>NUCLEOTIDE SEQUENCE</scope>
    <source>
        <strain evidence="2">9E7_DIV0242</strain>
    </source>
</reference>
<reference evidence="1" key="1">
    <citation type="submission" date="2017-05" db="EMBL/GenBank/DDBJ databases">
        <title>The Genome Sequence of Enterococcus sp. 9E7_DIV0242.</title>
        <authorList>
            <consortium name="The Broad Institute Genomics Platform"/>
            <consortium name="The Broad Institute Genomic Center for Infectious Diseases"/>
            <person name="Earl A."/>
            <person name="Manson A."/>
            <person name="Schwartman J."/>
            <person name="Gilmore M."/>
            <person name="Abouelleil A."/>
            <person name="Cao P."/>
            <person name="Chapman S."/>
            <person name="Cusick C."/>
            <person name="Shea T."/>
            <person name="Young S."/>
            <person name="Neafsey D."/>
            <person name="Nusbaum C."/>
            <person name="Birren B."/>
        </authorList>
    </citation>
    <scope>NUCLEOTIDE SEQUENCE [LARGE SCALE GENOMIC DNA]</scope>
    <source>
        <strain evidence="1">9E7_DIV0242</strain>
    </source>
</reference>
<keyword evidence="3" id="KW-1185">Reference proteome</keyword>
<evidence type="ECO:0000313" key="2">
    <source>
        <dbReference type="EMBL" id="WYJ91042.1"/>
    </source>
</evidence>
<proteinExistence type="predicted"/>
<evidence type="ECO:0000313" key="1">
    <source>
        <dbReference type="EMBL" id="OTP17435.1"/>
    </source>
</evidence>
<dbReference type="EMBL" id="CP147247">
    <property type="protein sequence ID" value="WYJ91042.1"/>
    <property type="molecule type" value="Genomic_DNA"/>
</dbReference>
<dbReference type="AlphaFoldDB" id="A0A242K8D5"/>
<sequence>MRDFLIAVGLIAVCFFGYFYSMSEDLLSGVVVDKSYKDAYSTTDIVIIGDFMYPQTNHHPESYKLQIEGERTTGEQGTKWISVDRQTYDNTSIGDEWINDKYIEKE</sequence>
<reference evidence="2" key="2">
    <citation type="submission" date="2017-05" db="EMBL/GenBank/DDBJ databases">
        <authorList>
            <consortium name="The Broad Institute Genomics Platform"/>
            <consortium name="The Broad Institute Genomic Center for Infectious Diseases"/>
            <person name="Earl A."/>
            <person name="Manson A."/>
            <person name="Schwartman J."/>
            <person name="Gilmore M."/>
            <person name="Abouelleil A."/>
            <person name="Cao P."/>
            <person name="Chapman S."/>
            <person name="Cusick C."/>
            <person name="Shea T."/>
            <person name="Young S."/>
            <person name="Neafsey D."/>
            <person name="Nusbaum C."/>
            <person name="Birren B."/>
        </authorList>
    </citation>
    <scope>NUCLEOTIDE SEQUENCE</scope>
    <source>
        <strain evidence="2">9E7_DIV0242</strain>
    </source>
</reference>
<dbReference type="EMBL" id="NGMM01000002">
    <property type="protein sequence ID" value="OTP17435.1"/>
    <property type="molecule type" value="Genomic_DNA"/>
</dbReference>
<organism evidence="1">
    <name type="scientific">Candidatus Enterococcus clewellii</name>
    <dbReference type="NCBI Taxonomy" id="1834193"/>
    <lineage>
        <taxon>Bacteria</taxon>
        <taxon>Bacillati</taxon>
        <taxon>Bacillota</taxon>
        <taxon>Bacilli</taxon>
        <taxon>Lactobacillales</taxon>
        <taxon>Enterococcaceae</taxon>
        <taxon>Enterococcus</taxon>
    </lineage>
</organism>
<dbReference type="RefSeq" id="WP_086348649.1">
    <property type="nucleotide sequence ID" value="NZ_CP147247.1"/>
</dbReference>
<name>A0A242K8D5_9ENTE</name>
<dbReference type="Proteomes" id="UP000195141">
    <property type="component" value="Chromosome"/>
</dbReference>
<accession>A0A242K8D5</accession>